<dbReference type="SUPFAM" id="SSF51905">
    <property type="entry name" value="FAD/NAD(P)-binding domain"/>
    <property type="match status" value="1"/>
</dbReference>
<dbReference type="AlphaFoldDB" id="A0A2W7R1S9"/>
<dbReference type="STRING" id="121821.GCA_001870675_02290"/>
<dbReference type="Gene3D" id="3.50.50.60">
    <property type="entry name" value="FAD/NAD(P)-binding domain"/>
    <property type="match status" value="1"/>
</dbReference>
<dbReference type="Pfam" id="PF01494">
    <property type="entry name" value="FAD_binding_3"/>
    <property type="match status" value="1"/>
</dbReference>
<comment type="caution">
    <text evidence="2">The sequence shown here is derived from an EMBL/GenBank/DDBJ whole genome shotgun (WGS) entry which is preliminary data.</text>
</comment>
<dbReference type="PANTHER" id="PTHR42685">
    <property type="entry name" value="GERANYLGERANYL DIPHOSPHATE REDUCTASE"/>
    <property type="match status" value="1"/>
</dbReference>
<dbReference type="InterPro" id="IPR002938">
    <property type="entry name" value="FAD-bd"/>
</dbReference>
<dbReference type="PANTHER" id="PTHR42685:SF22">
    <property type="entry name" value="CONDITIONED MEDIUM FACTOR RECEPTOR 1"/>
    <property type="match status" value="1"/>
</dbReference>
<dbReference type="NCBIfam" id="TIGR02032">
    <property type="entry name" value="GG-red-SF"/>
    <property type="match status" value="1"/>
</dbReference>
<keyword evidence="3" id="KW-1185">Reference proteome</keyword>
<dbReference type="PRINTS" id="PR00420">
    <property type="entry name" value="RNGMNOXGNASE"/>
</dbReference>
<proteinExistence type="predicted"/>
<dbReference type="InterPro" id="IPR050407">
    <property type="entry name" value="Geranylgeranyl_reductase"/>
</dbReference>
<sequence length="391" mass="42185">MNCTYDLVVIGSGPAGSAAALTAAKAGLSVALLDKSPFPRDKLCGGGVTGRSVRYLNDIFDIAPSDALFLQSTQVRLAFEGRAISEQHTPTPLYMTMRRDFDAALHHQASAAGVQVFAPVRIAEIDLDAVSVTLADGRRLTGAAMIGADGANSAVARALFGRPFNPSQIGFGLEIEMDRALLDDNTTEIDLGAANWGYGWVFPKHDSITLGVGGIHALNPDMKSHFRTYLARHAPKLAETGDFKCKGAFLPFGAYRKVPGRGRILLAGDAAGLVDPITGEGIAWAMKSGQFAGQAVVEALAQGGPDQAMAAYMQRVSFIHREIEAAHRIRTLIYSRPVRPFFPRAVERNPTMSRTYLRLLAGDLDYADLGYKVMFRLMRRLGGSLLYRRAA</sequence>
<dbReference type="InterPro" id="IPR011777">
    <property type="entry name" value="Geranylgeranyl_Rdtase_fam"/>
</dbReference>
<accession>A0A2W7R1S9</accession>
<protein>
    <submittedName>
        <fullName evidence="2">Geranylgeranyl reductase family protein</fullName>
    </submittedName>
</protein>
<evidence type="ECO:0000313" key="3">
    <source>
        <dbReference type="Proteomes" id="UP000249364"/>
    </source>
</evidence>
<dbReference type="InterPro" id="IPR036188">
    <property type="entry name" value="FAD/NAD-bd_sf"/>
</dbReference>
<evidence type="ECO:0000259" key="1">
    <source>
        <dbReference type="Pfam" id="PF01494"/>
    </source>
</evidence>
<evidence type="ECO:0000313" key="2">
    <source>
        <dbReference type="EMBL" id="PZX48069.1"/>
    </source>
</evidence>
<dbReference type="Proteomes" id="UP000249364">
    <property type="component" value="Unassembled WGS sequence"/>
</dbReference>
<dbReference type="GO" id="GO:0016628">
    <property type="term" value="F:oxidoreductase activity, acting on the CH-CH group of donors, NAD or NADP as acceptor"/>
    <property type="evidence" value="ECO:0007669"/>
    <property type="project" value="InterPro"/>
</dbReference>
<feature type="domain" description="FAD-binding" evidence="1">
    <location>
        <begin position="6"/>
        <end position="159"/>
    </location>
</feature>
<name>A0A2W7R1S9_9RHOB</name>
<dbReference type="RefSeq" id="WP_071468973.1">
    <property type="nucleotide sequence ID" value="NZ_MEHT01000009.1"/>
</dbReference>
<dbReference type="GO" id="GO:0071949">
    <property type="term" value="F:FAD binding"/>
    <property type="evidence" value="ECO:0007669"/>
    <property type="project" value="InterPro"/>
</dbReference>
<dbReference type="EMBL" id="QKZQ01000001">
    <property type="protein sequence ID" value="PZX48069.1"/>
    <property type="molecule type" value="Genomic_DNA"/>
</dbReference>
<organism evidence="2 3">
    <name type="scientific">Roseinatronobacter thiooxidans</name>
    <dbReference type="NCBI Taxonomy" id="121821"/>
    <lineage>
        <taxon>Bacteria</taxon>
        <taxon>Pseudomonadati</taxon>
        <taxon>Pseudomonadota</taxon>
        <taxon>Alphaproteobacteria</taxon>
        <taxon>Rhodobacterales</taxon>
        <taxon>Paracoccaceae</taxon>
        <taxon>Roseinatronobacter</taxon>
    </lineage>
</organism>
<gene>
    <name evidence="2" type="ORF">LY56_00217</name>
</gene>
<reference evidence="2 3" key="1">
    <citation type="submission" date="2018-06" db="EMBL/GenBank/DDBJ databases">
        <title>Genomic Encyclopedia of Archaeal and Bacterial Type Strains, Phase II (KMG-II): from individual species to whole genera.</title>
        <authorList>
            <person name="Goeker M."/>
        </authorList>
    </citation>
    <scope>NUCLEOTIDE SEQUENCE [LARGE SCALE GENOMIC DNA]</scope>
    <source>
        <strain evidence="2 3">DSM 13087</strain>
    </source>
</reference>